<name>A0A369XNS0_9PROT</name>
<dbReference type="EMBL" id="QPGA01000031">
    <property type="protein sequence ID" value="RDE49857.1"/>
    <property type="molecule type" value="Genomic_DNA"/>
</dbReference>
<dbReference type="Proteomes" id="UP000253831">
    <property type="component" value="Unassembled WGS sequence"/>
</dbReference>
<dbReference type="AlphaFoldDB" id="A0A369XNS0"/>
<evidence type="ECO:0000313" key="1">
    <source>
        <dbReference type="EMBL" id="RDE49857.1"/>
    </source>
</evidence>
<evidence type="ECO:0000313" key="2">
    <source>
        <dbReference type="Proteomes" id="UP000253831"/>
    </source>
</evidence>
<comment type="caution">
    <text evidence="1">The sequence shown here is derived from an EMBL/GenBank/DDBJ whole genome shotgun (WGS) entry which is preliminary data.</text>
</comment>
<accession>A0A369XNS0</accession>
<proteinExistence type="predicted"/>
<organism evidence="1 2">
    <name type="scientific">Candidatus Accumulibacter meliphilus</name>
    <dbReference type="NCBI Taxonomy" id="2211374"/>
    <lineage>
        <taxon>Bacteria</taxon>
        <taxon>Pseudomonadati</taxon>
        <taxon>Pseudomonadota</taxon>
        <taxon>Betaproteobacteria</taxon>
        <taxon>Candidatus Accumulibacter</taxon>
    </lineage>
</organism>
<reference evidence="1 2" key="1">
    <citation type="submission" date="2018-05" db="EMBL/GenBank/DDBJ databases">
        <title>Integrated omic analyses show evidence that a Ca. Accumulibacter phosphatis strain performs denitrification under micro-aerobic conditions.</title>
        <authorList>
            <person name="Camejo P.Y."/>
            <person name="Katherine M.D."/>
            <person name="Daniel N.R."/>
        </authorList>
    </citation>
    <scope>NUCLEOTIDE SEQUENCE [LARGE SCALE GENOMIC DNA]</scope>
    <source>
        <strain evidence="1">UW-LDO-IC</strain>
    </source>
</reference>
<gene>
    <name evidence="1" type="ORF">DVS81_14570</name>
</gene>
<protein>
    <submittedName>
        <fullName evidence="1">Uncharacterized protein</fullName>
    </submittedName>
</protein>
<sequence>MPGERRADFVAAEGRVAASRRGDRLQMEATLIDGQGAVKRLSGKDLAAQLIGDWCRCETE</sequence>